<dbReference type="PANTHER" id="PTHR45947">
    <property type="entry name" value="SULFOQUINOVOSYL TRANSFERASE SQD2"/>
    <property type="match status" value="1"/>
</dbReference>
<comment type="caution">
    <text evidence="3">The sequence shown here is derived from an EMBL/GenBank/DDBJ whole genome shotgun (WGS) entry which is preliminary data.</text>
</comment>
<organism evidence="3 4">
    <name type="scientific">Halobaculum lipolyticum</name>
    <dbReference type="NCBI Taxonomy" id="3032001"/>
    <lineage>
        <taxon>Archaea</taxon>
        <taxon>Methanobacteriati</taxon>
        <taxon>Methanobacteriota</taxon>
        <taxon>Stenosarchaea group</taxon>
        <taxon>Halobacteria</taxon>
        <taxon>Halobacteriales</taxon>
        <taxon>Haloferacaceae</taxon>
        <taxon>Halobaculum</taxon>
    </lineage>
</organism>
<evidence type="ECO:0000259" key="1">
    <source>
        <dbReference type="Pfam" id="PF00534"/>
    </source>
</evidence>
<protein>
    <submittedName>
        <fullName evidence="3">Glycosyltransferase family 4 protein</fullName>
    </submittedName>
</protein>
<dbReference type="CDD" id="cd03825">
    <property type="entry name" value="GT4_WcaC-like"/>
    <property type="match status" value="1"/>
</dbReference>
<dbReference type="RefSeq" id="WP_284032000.1">
    <property type="nucleotide sequence ID" value="NZ_CP126154.1"/>
</dbReference>
<name>A0ABD5W8K1_9EURY</name>
<dbReference type="Proteomes" id="UP001596461">
    <property type="component" value="Unassembled WGS sequence"/>
</dbReference>
<dbReference type="EMBL" id="JBHTAH010000004">
    <property type="protein sequence ID" value="MFC7069356.1"/>
    <property type="molecule type" value="Genomic_DNA"/>
</dbReference>
<evidence type="ECO:0000313" key="3">
    <source>
        <dbReference type="EMBL" id="MFC7069356.1"/>
    </source>
</evidence>
<accession>A0ABD5W8K1</accession>
<keyword evidence="4" id="KW-1185">Reference proteome</keyword>
<evidence type="ECO:0000259" key="2">
    <source>
        <dbReference type="Pfam" id="PF13439"/>
    </source>
</evidence>
<dbReference type="PANTHER" id="PTHR45947:SF3">
    <property type="entry name" value="SULFOQUINOVOSYL TRANSFERASE SQD2"/>
    <property type="match status" value="1"/>
</dbReference>
<dbReference type="Pfam" id="PF13439">
    <property type="entry name" value="Glyco_transf_4"/>
    <property type="match status" value="1"/>
</dbReference>
<evidence type="ECO:0000313" key="4">
    <source>
        <dbReference type="Proteomes" id="UP001596461"/>
    </source>
</evidence>
<gene>
    <name evidence="3" type="ORF">ACFQL9_06855</name>
</gene>
<dbReference type="Pfam" id="PF00534">
    <property type="entry name" value="Glycos_transf_1"/>
    <property type="match status" value="1"/>
</dbReference>
<dbReference type="InterPro" id="IPR001296">
    <property type="entry name" value="Glyco_trans_1"/>
</dbReference>
<dbReference type="Gene3D" id="3.40.50.2000">
    <property type="entry name" value="Glycogen Phosphorylase B"/>
    <property type="match status" value="2"/>
</dbReference>
<dbReference type="SUPFAM" id="SSF53756">
    <property type="entry name" value="UDP-Glycosyltransferase/glycogen phosphorylase"/>
    <property type="match status" value="1"/>
</dbReference>
<feature type="domain" description="Glycosyl transferase family 1" evidence="1">
    <location>
        <begin position="221"/>
        <end position="386"/>
    </location>
</feature>
<dbReference type="GeneID" id="81123821"/>
<dbReference type="InterPro" id="IPR028098">
    <property type="entry name" value="Glyco_trans_4-like_N"/>
</dbReference>
<feature type="domain" description="Glycosyltransferase subfamily 4-like N-terminal" evidence="2">
    <location>
        <begin position="12"/>
        <end position="214"/>
    </location>
</feature>
<dbReference type="AlphaFoldDB" id="A0ABD5W8K1"/>
<proteinExistence type="predicted"/>
<sequence length="409" mass="44818">MRVALLNAYDSGGAGTATKRIHRGLHRIGVDSTVLVDHKDGDDPHVVGPESTLRTAYSMARPLVDRAPLRLYGGSDGVFSPNWLPEDLDRRIDDLDPEVVHLNWMGGGFLSPGTVADIDRPIVWRFPDMWPMTGGCHYARDCDGYTESCGNCPELGSSLPWDLSRFTMSRKRRAFADADITVAAPSTWLAECARESTLFGDRRVEVIPNGLDTETFRPWDRDFAREVFGLDPDETVVLFGSVKATSDPRKGFDLLTSALGELPDGADDLRLVVFGASEPADGDDRSHPTTYTGYLNDEQSLALLYAAADVMVVPSRYEGFGQTVSEAMACGTPVVAFDATGPSDTVDHRETGYLAEPYDPTDLAAGIEWVVADQERLAELGAAAREKAEREFALEVAAERYRDLYRSVV</sequence>
<reference evidence="3 4" key="1">
    <citation type="journal article" date="2019" name="Int. J. Syst. Evol. Microbiol.">
        <title>The Global Catalogue of Microorganisms (GCM) 10K type strain sequencing project: providing services to taxonomists for standard genome sequencing and annotation.</title>
        <authorList>
            <consortium name="The Broad Institute Genomics Platform"/>
            <consortium name="The Broad Institute Genome Sequencing Center for Infectious Disease"/>
            <person name="Wu L."/>
            <person name="Ma J."/>
        </authorList>
    </citation>
    <scope>NUCLEOTIDE SEQUENCE [LARGE SCALE GENOMIC DNA]</scope>
    <source>
        <strain evidence="3 4">DT31</strain>
    </source>
</reference>
<dbReference type="InterPro" id="IPR050194">
    <property type="entry name" value="Glycosyltransferase_grp1"/>
</dbReference>